<dbReference type="AlphaFoldDB" id="A0A426JV08"/>
<protein>
    <submittedName>
        <fullName evidence="1">Uncharacterized protein</fullName>
    </submittedName>
</protein>
<dbReference type="Proteomes" id="UP000274515">
    <property type="component" value="Unassembled WGS sequence"/>
</dbReference>
<accession>A0A426JV08</accession>
<reference evidence="1 2" key="1">
    <citation type="submission" date="2018-11" db="EMBL/GenBank/DDBJ databases">
        <title>Saccharopolyspora rhizosphaerae sp. nov., an actinomycete isolated from rhizosphere soil in Thailand.</title>
        <authorList>
            <person name="Intra B."/>
            <person name="Euanorasetr J."/>
            <person name="Take A."/>
            <person name="Inahashi Y."/>
            <person name="Mori M."/>
            <person name="Panbangred W."/>
            <person name="Matsumoto A."/>
        </authorList>
    </citation>
    <scope>NUCLEOTIDE SEQUENCE [LARGE SCALE GENOMIC DNA]</scope>
    <source>
        <strain evidence="1 2">H219</strain>
    </source>
</reference>
<dbReference type="EMBL" id="RSAA01000010">
    <property type="protein sequence ID" value="RRO17004.1"/>
    <property type="molecule type" value="Genomic_DNA"/>
</dbReference>
<dbReference type="OrthoDB" id="9771846at2"/>
<comment type="caution">
    <text evidence="1">The sequence shown here is derived from an EMBL/GenBank/DDBJ whole genome shotgun (WGS) entry which is preliminary data.</text>
</comment>
<keyword evidence="2" id="KW-1185">Reference proteome</keyword>
<organism evidence="1 2">
    <name type="scientific">Saccharopolyspora rhizosphaerae</name>
    <dbReference type="NCBI Taxonomy" id="2492662"/>
    <lineage>
        <taxon>Bacteria</taxon>
        <taxon>Bacillati</taxon>
        <taxon>Actinomycetota</taxon>
        <taxon>Actinomycetes</taxon>
        <taxon>Pseudonocardiales</taxon>
        <taxon>Pseudonocardiaceae</taxon>
        <taxon>Saccharopolyspora</taxon>
    </lineage>
</organism>
<evidence type="ECO:0000313" key="2">
    <source>
        <dbReference type="Proteomes" id="UP000274515"/>
    </source>
</evidence>
<sequence length="94" mass="10713">MTTVNDAQQVRVQEGAAEPRLTWRRDEQNHFVRRWPWAQRTLAHIRELRTLAEFVRDQTPTSAGNAGNRVLLKDAESHLDVAENAVLGALVVAW</sequence>
<gene>
    <name evidence="1" type="ORF">EIL87_12050</name>
</gene>
<dbReference type="RefSeq" id="WP_125090330.1">
    <property type="nucleotide sequence ID" value="NZ_RSAA01000010.1"/>
</dbReference>
<proteinExistence type="predicted"/>
<name>A0A426JV08_9PSEU</name>
<evidence type="ECO:0000313" key="1">
    <source>
        <dbReference type="EMBL" id="RRO17004.1"/>
    </source>
</evidence>